<dbReference type="PANTHER" id="PTHR47346">
    <property type="entry name" value="HYDROLASES, ACTING ON ESTER BOND"/>
    <property type="match status" value="1"/>
</dbReference>
<gene>
    <name evidence="2" type="ORF">RJ639_004662</name>
</gene>
<keyword evidence="1" id="KW-0812">Transmembrane</keyword>
<feature type="transmembrane region" description="Helical" evidence="1">
    <location>
        <begin position="527"/>
        <end position="546"/>
    </location>
</feature>
<feature type="transmembrane region" description="Helical" evidence="1">
    <location>
        <begin position="460"/>
        <end position="482"/>
    </location>
</feature>
<sequence>IEPGSQTEQAPPSAIFWLDSKDMHGYRFLTISVAPRPAVSGRPPPAASMAVGQFFNPEEGKREFSPHLLLGSMFFQKGITLKEDHPLAFNLSFGIGLGLLPVKVSLRTTGCGIKISGLPAEEVGDMENSRDDIEEIARLKVYLGLEFKIKGLGKLRNFLELKLRVSIGGSFSRKGRLCKLRCFPPVALVWDATSGLRIFPNLYSKTILVDSSPALWNPSRGSEKTAVLLLVDPHCSYRTSIAVSPTAAALRFMLLYCSQVAMGRKFLLFVPSLVPQSLHQFLVTEDYKLYFGLIFLTSWDLSLFALLISSLHFFWELKIDPHSLFLTQSIRQAGIEDHQSKFITCYSICCSCFGLLCSSSFGSLYIAVVSFVLLPHCTLQWDKMNLSTIVRLCNSSLTASFRSHARNKEVHDFGSEQSIFMCDDGVNKGFPVDENCSSTPDSARSYSETQLEIFHHRHGLLILHFLATVMFVPSLVAWLQRIGTGQNFPWLLDSALCIGVILHGICDSKPEFNFFLFPLSGIPGWEARLSFAYLLGGYCSFLFGLALAPYRVFYAMAAIGVVSFVFRVIERRNRERGEAYHSSRKHSHRH</sequence>
<keyword evidence="3" id="KW-1185">Reference proteome</keyword>
<feature type="transmembrane region" description="Helical" evidence="1">
    <location>
        <begin position="552"/>
        <end position="569"/>
    </location>
</feature>
<feature type="non-terminal residue" evidence="2">
    <location>
        <position position="590"/>
    </location>
</feature>
<proteinExistence type="predicted"/>
<evidence type="ECO:0000313" key="2">
    <source>
        <dbReference type="EMBL" id="KAK3019412.1"/>
    </source>
</evidence>
<name>A0AA89AYW6_9ASTE</name>
<keyword evidence="1" id="KW-1133">Transmembrane helix</keyword>
<evidence type="ECO:0000256" key="1">
    <source>
        <dbReference type="SAM" id="Phobius"/>
    </source>
</evidence>
<feature type="transmembrane region" description="Helical" evidence="1">
    <location>
        <begin position="289"/>
        <end position="315"/>
    </location>
</feature>
<organism evidence="2 3">
    <name type="scientific">Escallonia herrerae</name>
    <dbReference type="NCBI Taxonomy" id="1293975"/>
    <lineage>
        <taxon>Eukaryota</taxon>
        <taxon>Viridiplantae</taxon>
        <taxon>Streptophyta</taxon>
        <taxon>Embryophyta</taxon>
        <taxon>Tracheophyta</taxon>
        <taxon>Spermatophyta</taxon>
        <taxon>Magnoliopsida</taxon>
        <taxon>eudicotyledons</taxon>
        <taxon>Gunneridae</taxon>
        <taxon>Pentapetalae</taxon>
        <taxon>asterids</taxon>
        <taxon>campanulids</taxon>
        <taxon>Escalloniales</taxon>
        <taxon>Escalloniaceae</taxon>
        <taxon>Escallonia</taxon>
    </lineage>
</organism>
<comment type="caution">
    <text evidence="2">The sequence shown here is derived from an EMBL/GenBank/DDBJ whole genome shotgun (WGS) entry which is preliminary data.</text>
</comment>
<dbReference type="AlphaFoldDB" id="A0AA89AYW6"/>
<keyword evidence="1" id="KW-0472">Membrane</keyword>
<accession>A0AA89AYW6</accession>
<dbReference type="Proteomes" id="UP001188597">
    <property type="component" value="Unassembled WGS sequence"/>
</dbReference>
<dbReference type="PANTHER" id="PTHR47346:SF1">
    <property type="entry name" value="GPI INOSITOL-DEACYLASE"/>
    <property type="match status" value="1"/>
</dbReference>
<protein>
    <submittedName>
        <fullName evidence="2">Uncharacterized protein</fullName>
    </submittedName>
</protein>
<evidence type="ECO:0000313" key="3">
    <source>
        <dbReference type="Proteomes" id="UP001188597"/>
    </source>
</evidence>
<feature type="transmembrane region" description="Helical" evidence="1">
    <location>
        <begin position="363"/>
        <end position="381"/>
    </location>
</feature>
<reference evidence="2" key="1">
    <citation type="submission" date="2022-12" db="EMBL/GenBank/DDBJ databases">
        <title>Draft genome assemblies for two species of Escallonia (Escalloniales).</title>
        <authorList>
            <person name="Chanderbali A."/>
            <person name="Dervinis C."/>
            <person name="Anghel I."/>
            <person name="Soltis D."/>
            <person name="Soltis P."/>
            <person name="Zapata F."/>
        </authorList>
    </citation>
    <scope>NUCLEOTIDE SEQUENCE</scope>
    <source>
        <strain evidence="2">UCBG64.0493</strain>
        <tissue evidence="2">Leaf</tissue>
    </source>
</reference>
<dbReference type="EMBL" id="JAVXUP010000878">
    <property type="protein sequence ID" value="KAK3019412.1"/>
    <property type="molecule type" value="Genomic_DNA"/>
</dbReference>